<dbReference type="Proteomes" id="UP000824366">
    <property type="component" value="Chromosome"/>
</dbReference>
<sequence>MKKSEIKAKVNTLLASGTMKARVFELLSNHGIKDHQLAHFIASYPDPKRCKKHHQKVNILIILMLIQTMIAFWLGFDLGAKIGPNAKWITGILMTSIPLLFAWGFHTNRVGAYNAYILLSIIQLPKAFEDFSSSPIASSIGISIAIGITAFVWYVREQIFPDFALMTPKKIKGQYVFVG</sequence>
<reference evidence="2 3" key="1">
    <citation type="journal article" date="2021" name="Microbiol. Spectr.">
        <title>A Single Bacterium Capable of Oxidation and Reduction of Iron at Circumneutral pH.</title>
        <authorList>
            <person name="Kato S."/>
            <person name="Ohkuma M."/>
        </authorList>
    </citation>
    <scope>NUCLEOTIDE SEQUENCE [LARGE SCALE GENOMIC DNA]</scope>
    <source>
        <strain evidence="2 3">MIZ03</strain>
    </source>
</reference>
<keyword evidence="1" id="KW-0812">Transmembrane</keyword>
<dbReference type="EMBL" id="AP024238">
    <property type="protein sequence ID" value="BCO26673.1"/>
    <property type="molecule type" value="Genomic_DNA"/>
</dbReference>
<organism evidence="2 3">
    <name type="scientific">Rhodoferax lithotrophicus</name>
    <dbReference type="NCBI Taxonomy" id="2798804"/>
    <lineage>
        <taxon>Bacteria</taxon>
        <taxon>Pseudomonadati</taxon>
        <taxon>Pseudomonadota</taxon>
        <taxon>Betaproteobacteria</taxon>
        <taxon>Burkholderiales</taxon>
        <taxon>Comamonadaceae</taxon>
        <taxon>Rhodoferax</taxon>
    </lineage>
</organism>
<accession>A0ABN6D4Y4</accession>
<gene>
    <name evidence="2" type="ORF">MIZ03_1556</name>
</gene>
<evidence type="ECO:0008006" key="4">
    <source>
        <dbReference type="Google" id="ProtNLM"/>
    </source>
</evidence>
<evidence type="ECO:0000313" key="2">
    <source>
        <dbReference type="EMBL" id="BCO26673.1"/>
    </source>
</evidence>
<feature type="transmembrane region" description="Helical" evidence="1">
    <location>
        <begin position="57"/>
        <end position="76"/>
    </location>
</feature>
<keyword evidence="1" id="KW-0472">Membrane</keyword>
<keyword evidence="3" id="KW-1185">Reference proteome</keyword>
<evidence type="ECO:0000256" key="1">
    <source>
        <dbReference type="SAM" id="Phobius"/>
    </source>
</evidence>
<proteinExistence type="predicted"/>
<evidence type="ECO:0000313" key="3">
    <source>
        <dbReference type="Proteomes" id="UP000824366"/>
    </source>
</evidence>
<feature type="transmembrane region" description="Helical" evidence="1">
    <location>
        <begin position="88"/>
        <end position="105"/>
    </location>
</feature>
<protein>
    <recommendedName>
        <fullName evidence="4">Permease</fullName>
    </recommendedName>
</protein>
<keyword evidence="1" id="KW-1133">Transmembrane helix</keyword>
<dbReference type="RefSeq" id="WP_223910509.1">
    <property type="nucleotide sequence ID" value="NZ_AP024238.1"/>
</dbReference>
<feature type="transmembrane region" description="Helical" evidence="1">
    <location>
        <begin position="134"/>
        <end position="155"/>
    </location>
</feature>
<name>A0ABN6D4Y4_9BURK</name>